<accession>A0A1N7FWV7</accession>
<keyword evidence="10" id="KW-0479">Metal-binding</keyword>
<evidence type="ECO:0000256" key="7">
    <source>
        <dbReference type="ARBA" id="ARBA00035120"/>
    </source>
</evidence>
<keyword evidence="10" id="KW-0915">Sodium</keyword>
<organism evidence="11 12">
    <name type="scientific">Williamsia sterculiae</name>
    <dbReference type="NCBI Taxonomy" id="1344003"/>
    <lineage>
        <taxon>Bacteria</taxon>
        <taxon>Bacillati</taxon>
        <taxon>Actinomycetota</taxon>
        <taxon>Actinomycetes</taxon>
        <taxon>Mycobacteriales</taxon>
        <taxon>Nocardiaceae</taxon>
        <taxon>Williamsia</taxon>
    </lineage>
</organism>
<dbReference type="AlphaFoldDB" id="A0A1N7FWV7"/>
<comment type="catalytic activity">
    <reaction evidence="8">
        <text>fluoride(in) = fluoride(out)</text>
        <dbReference type="Rhea" id="RHEA:76159"/>
        <dbReference type="ChEBI" id="CHEBI:17051"/>
    </reaction>
    <physiologicalReaction direction="left-to-right" evidence="8">
        <dbReference type="Rhea" id="RHEA:76160"/>
    </physiologicalReaction>
</comment>
<dbReference type="GO" id="GO:0005886">
    <property type="term" value="C:plasma membrane"/>
    <property type="evidence" value="ECO:0007669"/>
    <property type="project" value="UniProtKB-SubCell"/>
</dbReference>
<protein>
    <recommendedName>
        <fullName evidence="10">Fluoride-specific ion channel FluC</fullName>
    </recommendedName>
</protein>
<keyword evidence="12" id="KW-1185">Reference proteome</keyword>
<proteinExistence type="inferred from homology"/>
<evidence type="ECO:0000256" key="6">
    <source>
        <dbReference type="ARBA" id="ARBA00023303"/>
    </source>
</evidence>
<keyword evidence="3 10" id="KW-0812">Transmembrane</keyword>
<dbReference type="EMBL" id="FTNT01000006">
    <property type="protein sequence ID" value="SIS04822.1"/>
    <property type="molecule type" value="Genomic_DNA"/>
</dbReference>
<keyword evidence="10" id="KW-0406">Ion transport</keyword>
<keyword evidence="4 10" id="KW-1133">Transmembrane helix</keyword>
<feature type="binding site" evidence="10">
    <location>
        <position position="80"/>
    </location>
    <ligand>
        <name>Na(+)</name>
        <dbReference type="ChEBI" id="CHEBI:29101"/>
        <note>structural</note>
    </ligand>
</feature>
<evidence type="ECO:0000256" key="10">
    <source>
        <dbReference type="HAMAP-Rule" id="MF_00454"/>
    </source>
</evidence>
<keyword evidence="5 10" id="KW-0472">Membrane</keyword>
<feature type="transmembrane region" description="Helical" evidence="10">
    <location>
        <begin position="6"/>
        <end position="24"/>
    </location>
</feature>
<feature type="transmembrane region" description="Helical" evidence="10">
    <location>
        <begin position="36"/>
        <end position="60"/>
    </location>
</feature>
<comment type="subcellular location">
    <subcellularLocation>
        <location evidence="1 10">Cell membrane</location>
        <topology evidence="1 10">Multi-pass membrane protein</topology>
    </subcellularLocation>
</comment>
<dbReference type="STRING" id="1344003.SAMN05445060_2356"/>
<evidence type="ECO:0000313" key="12">
    <source>
        <dbReference type="Proteomes" id="UP000186218"/>
    </source>
</evidence>
<dbReference type="PANTHER" id="PTHR28259:SF1">
    <property type="entry name" value="FLUORIDE EXPORT PROTEIN 1-RELATED"/>
    <property type="match status" value="1"/>
</dbReference>
<evidence type="ECO:0000256" key="3">
    <source>
        <dbReference type="ARBA" id="ARBA00022692"/>
    </source>
</evidence>
<keyword evidence="10" id="KW-0813">Transport</keyword>
<dbReference type="HAMAP" id="MF_00454">
    <property type="entry name" value="FluC"/>
    <property type="match status" value="1"/>
</dbReference>
<sequence length="126" mass="13311">MGRLVITALTILAGAVGSVLRFLVDAAFKTRRTTVFPWATAIINTTGSLFLGVLAGLVLFHAHPTAWQAILGTGFCGGYTTFSTASFETVRLLEQRRPLLALVNTIGTLTCTIGACLTGLALVWAL</sequence>
<dbReference type="RefSeq" id="WP_076479691.1">
    <property type="nucleotide sequence ID" value="NZ_FTNT01000006.1"/>
</dbReference>
<keyword evidence="2 10" id="KW-1003">Cell membrane</keyword>
<evidence type="ECO:0000313" key="11">
    <source>
        <dbReference type="EMBL" id="SIS04822.1"/>
    </source>
</evidence>
<keyword evidence="6 10" id="KW-0407">Ion channel</keyword>
<gene>
    <name evidence="10" type="primary">fluC</name>
    <name evidence="10" type="synonym">crcB</name>
    <name evidence="11" type="ORF">SAMN05445060_2356</name>
</gene>
<feature type="transmembrane region" description="Helical" evidence="10">
    <location>
        <begin position="66"/>
        <end position="87"/>
    </location>
</feature>
<feature type="transmembrane region" description="Helical" evidence="10">
    <location>
        <begin position="99"/>
        <end position="125"/>
    </location>
</feature>
<evidence type="ECO:0000256" key="4">
    <source>
        <dbReference type="ARBA" id="ARBA00022989"/>
    </source>
</evidence>
<reference evidence="11 12" key="1">
    <citation type="submission" date="2017-01" db="EMBL/GenBank/DDBJ databases">
        <authorList>
            <person name="Mah S.A."/>
            <person name="Swanson W.J."/>
            <person name="Moy G.W."/>
            <person name="Vacquier V.D."/>
        </authorList>
    </citation>
    <scope>NUCLEOTIDE SEQUENCE [LARGE SCALE GENOMIC DNA]</scope>
    <source>
        <strain evidence="11 12">CPCC 203464</strain>
    </source>
</reference>
<dbReference type="GO" id="GO:0140114">
    <property type="term" value="P:cellular detoxification of fluoride"/>
    <property type="evidence" value="ECO:0007669"/>
    <property type="project" value="UniProtKB-UniRule"/>
</dbReference>
<dbReference type="InterPro" id="IPR003691">
    <property type="entry name" value="FluC"/>
</dbReference>
<dbReference type="GO" id="GO:0046872">
    <property type="term" value="F:metal ion binding"/>
    <property type="evidence" value="ECO:0007669"/>
    <property type="project" value="UniProtKB-KW"/>
</dbReference>
<name>A0A1N7FWV7_9NOCA</name>
<evidence type="ECO:0000256" key="2">
    <source>
        <dbReference type="ARBA" id="ARBA00022475"/>
    </source>
</evidence>
<dbReference type="Pfam" id="PF02537">
    <property type="entry name" value="CRCB"/>
    <property type="match status" value="1"/>
</dbReference>
<evidence type="ECO:0000256" key="9">
    <source>
        <dbReference type="ARBA" id="ARBA00049940"/>
    </source>
</evidence>
<feature type="binding site" evidence="10">
    <location>
        <position position="77"/>
    </location>
    <ligand>
        <name>Na(+)</name>
        <dbReference type="ChEBI" id="CHEBI:29101"/>
        <note>structural</note>
    </ligand>
</feature>
<evidence type="ECO:0000256" key="1">
    <source>
        <dbReference type="ARBA" id="ARBA00004651"/>
    </source>
</evidence>
<comment type="similarity">
    <text evidence="7 10">Belongs to the fluoride channel Fluc/FEX (TC 1.A.43) family.</text>
</comment>
<comment type="activity regulation">
    <text evidence="10">Na(+) is not transported, but it plays an essential structural role and its presence is essential for fluoride channel function.</text>
</comment>
<dbReference type="PANTHER" id="PTHR28259">
    <property type="entry name" value="FLUORIDE EXPORT PROTEIN 1-RELATED"/>
    <property type="match status" value="1"/>
</dbReference>
<evidence type="ECO:0000256" key="8">
    <source>
        <dbReference type="ARBA" id="ARBA00035585"/>
    </source>
</evidence>
<evidence type="ECO:0000256" key="5">
    <source>
        <dbReference type="ARBA" id="ARBA00023136"/>
    </source>
</evidence>
<comment type="function">
    <text evidence="9 10">Fluoride-specific ion channel. Important for reducing fluoride concentration in the cell, thus reducing its toxicity.</text>
</comment>
<dbReference type="GO" id="GO:0062054">
    <property type="term" value="F:fluoride channel activity"/>
    <property type="evidence" value="ECO:0007669"/>
    <property type="project" value="UniProtKB-UniRule"/>
</dbReference>
<dbReference type="Proteomes" id="UP000186218">
    <property type="component" value="Unassembled WGS sequence"/>
</dbReference>